<keyword evidence="5" id="KW-0067">ATP-binding</keyword>
<dbReference type="InterPro" id="IPR039421">
    <property type="entry name" value="Type_1_exporter"/>
</dbReference>
<dbReference type="InterPro" id="IPR017871">
    <property type="entry name" value="ABC_transporter-like_CS"/>
</dbReference>
<accession>A0A9P1NA38</accession>
<dbReference type="Pfam" id="PF00005">
    <property type="entry name" value="ABC_tran"/>
    <property type="match status" value="2"/>
</dbReference>
<dbReference type="InterPro" id="IPR036640">
    <property type="entry name" value="ABC1_TM_sf"/>
</dbReference>
<organism evidence="11 12">
    <name type="scientific">Caenorhabditis angaria</name>
    <dbReference type="NCBI Taxonomy" id="860376"/>
    <lineage>
        <taxon>Eukaryota</taxon>
        <taxon>Metazoa</taxon>
        <taxon>Ecdysozoa</taxon>
        <taxon>Nematoda</taxon>
        <taxon>Chromadorea</taxon>
        <taxon>Rhabditida</taxon>
        <taxon>Rhabditina</taxon>
        <taxon>Rhabditomorpha</taxon>
        <taxon>Rhabditoidea</taxon>
        <taxon>Rhabditidae</taxon>
        <taxon>Peloderinae</taxon>
        <taxon>Caenorhabditis</taxon>
    </lineage>
</organism>
<dbReference type="GO" id="GO:0016887">
    <property type="term" value="F:ATP hydrolysis activity"/>
    <property type="evidence" value="ECO:0007669"/>
    <property type="project" value="InterPro"/>
</dbReference>
<feature type="transmembrane region" description="Helical" evidence="8">
    <location>
        <begin position="940"/>
        <end position="960"/>
    </location>
</feature>
<keyword evidence="12" id="KW-1185">Reference proteome</keyword>
<keyword evidence="7 8" id="KW-0472">Membrane</keyword>
<dbReference type="PANTHER" id="PTHR43394:SF27">
    <property type="entry name" value="ATP-DEPENDENT TRANSLOCASE ABCB1-LIKE"/>
    <property type="match status" value="1"/>
</dbReference>
<keyword evidence="4" id="KW-0547">Nucleotide-binding</keyword>
<name>A0A9P1NA38_9PELO</name>
<evidence type="ECO:0000313" key="12">
    <source>
        <dbReference type="Proteomes" id="UP001152747"/>
    </source>
</evidence>
<feature type="domain" description="ABC transmembrane type-1" evidence="10">
    <location>
        <begin position="679"/>
        <end position="965"/>
    </location>
</feature>
<dbReference type="GO" id="GO:0015421">
    <property type="term" value="F:ABC-type oligopeptide transporter activity"/>
    <property type="evidence" value="ECO:0007669"/>
    <property type="project" value="TreeGrafter"/>
</dbReference>
<dbReference type="Proteomes" id="UP001152747">
    <property type="component" value="Unassembled WGS sequence"/>
</dbReference>
<comment type="caution">
    <text evidence="11">The sequence shown here is derived from an EMBL/GenBank/DDBJ whole genome shotgun (WGS) entry which is preliminary data.</text>
</comment>
<dbReference type="PROSITE" id="PS50929">
    <property type="entry name" value="ABC_TM1F"/>
    <property type="match status" value="2"/>
</dbReference>
<feature type="domain" description="ABC transmembrane type-1" evidence="10">
    <location>
        <begin position="36"/>
        <end position="337"/>
    </location>
</feature>
<feature type="transmembrane region" description="Helical" evidence="8">
    <location>
        <begin position="283"/>
        <end position="302"/>
    </location>
</feature>
<dbReference type="PANTHER" id="PTHR43394">
    <property type="entry name" value="ATP-DEPENDENT PERMEASE MDL1, MITOCHONDRIAL"/>
    <property type="match status" value="1"/>
</dbReference>
<feature type="transmembrane region" description="Helical" evidence="8">
    <location>
        <begin position="675"/>
        <end position="699"/>
    </location>
</feature>
<comment type="subcellular location">
    <subcellularLocation>
        <location evidence="1">Membrane</location>
        <topology evidence="1">Multi-pass membrane protein</topology>
    </subcellularLocation>
</comment>
<evidence type="ECO:0000259" key="10">
    <source>
        <dbReference type="PROSITE" id="PS50929"/>
    </source>
</evidence>
<dbReference type="SMART" id="SM00382">
    <property type="entry name" value="AAA"/>
    <property type="match status" value="2"/>
</dbReference>
<dbReference type="OrthoDB" id="6500128at2759"/>
<dbReference type="CDD" id="cd18577">
    <property type="entry name" value="ABC_6TM_Pgp_ABCB1_D1_like"/>
    <property type="match status" value="1"/>
</dbReference>
<evidence type="ECO:0000259" key="9">
    <source>
        <dbReference type="PROSITE" id="PS50893"/>
    </source>
</evidence>
<dbReference type="CDD" id="cd03249">
    <property type="entry name" value="ABC_MTABC3_MDL1_MDL2"/>
    <property type="match status" value="1"/>
</dbReference>
<dbReference type="Pfam" id="PF00664">
    <property type="entry name" value="ABC_membrane"/>
    <property type="match status" value="2"/>
</dbReference>
<comment type="similarity">
    <text evidence="2">Belongs to the ABC transporter superfamily. ABCB family. Multidrug resistance exporter (TC 3.A.1.201) subfamily.</text>
</comment>
<dbReference type="AlphaFoldDB" id="A0A9P1NA38"/>
<reference evidence="11" key="1">
    <citation type="submission" date="2022-11" db="EMBL/GenBank/DDBJ databases">
        <authorList>
            <person name="Kikuchi T."/>
        </authorList>
    </citation>
    <scope>NUCLEOTIDE SEQUENCE</scope>
    <source>
        <strain evidence="11">PS1010</strain>
    </source>
</reference>
<evidence type="ECO:0000256" key="5">
    <source>
        <dbReference type="ARBA" id="ARBA00022840"/>
    </source>
</evidence>
<dbReference type="GO" id="GO:0090374">
    <property type="term" value="P:oligopeptide export from mitochondrion"/>
    <property type="evidence" value="ECO:0007669"/>
    <property type="project" value="TreeGrafter"/>
</dbReference>
<feature type="transmembrane region" description="Helical" evidence="8">
    <location>
        <begin position="719"/>
        <end position="742"/>
    </location>
</feature>
<evidence type="ECO:0000256" key="4">
    <source>
        <dbReference type="ARBA" id="ARBA00022741"/>
    </source>
</evidence>
<feature type="transmembrane region" description="Helical" evidence="8">
    <location>
        <begin position="33"/>
        <end position="64"/>
    </location>
</feature>
<feature type="domain" description="ABC transporter" evidence="9">
    <location>
        <begin position="371"/>
        <end position="607"/>
    </location>
</feature>
<feature type="transmembrane region" description="Helical" evidence="8">
    <location>
        <begin position="901"/>
        <end position="920"/>
    </location>
</feature>
<dbReference type="SUPFAM" id="SSF52540">
    <property type="entry name" value="P-loop containing nucleoside triphosphate hydrolases"/>
    <property type="match status" value="2"/>
</dbReference>
<sequence>MDRETLIEHEDNARKNGGFFSLAYKYTTRWEKFIIFIGTIFSILTGFATPYMSYCFGIITYSIVKITTALNNNTLTPAEIDEDFKIFQSDMNFVSLNFFLCGICYLVFGSFQASTFHYVGEKFIHRIRNAYIKKILHKDAVFFDKTTTGELSSVLNDNLERLRETVNEKNGLIFQFVTEFLLGFALPFWLNWKLSCYGILFALAVAMSGFINSASMAKLTTKQSYFYNKAGSIALQALSLFKTVISLNGQSIELQNYEKTLKLGEKNGNKRAFYFGLSRSTQYFFVNLLNFVIMYIGTTLMYDGTCDAQTIMQLFNNMLFGSFALAEAFPHISLFISSLSSAKPIIDLLSTDDDEIENRDNPKISNINGKITFENVTFSYPSRPETQVLKNISFDINPGDCIALVGASGSGKSSIIQLLLHYYDVISGKIKLDGHSIEDINLNQLRNIVGVVSQEPILFNTTIEENLRFGKENASLNELYDALKLANAYEFVSKLPNKLKTIVGERGSQLSGGQKQRIAIARTLLRNPTILLLDEATSALDNESEHLVQKSLDKASEGRTTIVVAHRLSTIRNAHKIIVMDKGEIVEVGDHNSLMQIGGVYASLTEAQLMESNDQEDNRFGRQISEKQNEHNLNEGIGCEDQDTDEMERLNKELESENISKSNLFQILRQCKPDIFILILAFIVSAAQSICYPALAQLIAEVNNAYAKQGDELLYYGHFWSLMFIPLGTFRAITLFLQYYLFGKVSEQLSTRLRIKSFAHLMKQPCQFFDDPKHSALKLSIRLNTDASNVKAAVDPRLGSLIMTVSAIFIAIASSVWINWKMTVQMLMLCPFLFIAEYFYTKSHENSTKEDSMCFENSNKTTVEAIENIRTVRSLNIENRMINISISHVQKVISQNLKRSIIQGCACGLSFATFCFVYAIALKFGAWLAIRREIYPIDVYRIIMCLAMTANTAGNALIYVPDYKKAIRAAALIFKLFTYPATMDWQNTTISGNNIEVGDIEANDVCFNYGETTVLNGINFKVTSGKSLALVGSSGCGKSTIISLLERFYHISDGSLKIDKHEIEDIEIQTLRSNIAIVSQEPTLFNLTIEENLLYGLTRAVPKIEIENALKTANAYDFCMNFPIGLETFVGERGAQLSGGQKQRIAIARAILRNPKILLLDEATSALDSESEKVVQEALNNASRQLTTIIVAHRLSTIVNSDSIAVLKDGVITEQGTHSELLRLNGIYTNLVQKSQILSTSSKS</sequence>
<dbReference type="PROSITE" id="PS50893">
    <property type="entry name" value="ABC_TRANSPORTER_2"/>
    <property type="match status" value="2"/>
</dbReference>
<feature type="transmembrane region" description="Helical" evidence="8">
    <location>
        <begin position="96"/>
        <end position="119"/>
    </location>
</feature>
<evidence type="ECO:0000256" key="6">
    <source>
        <dbReference type="ARBA" id="ARBA00022989"/>
    </source>
</evidence>
<dbReference type="Gene3D" id="1.20.1560.10">
    <property type="entry name" value="ABC transporter type 1, transmembrane domain"/>
    <property type="match status" value="2"/>
</dbReference>
<dbReference type="SUPFAM" id="SSF90123">
    <property type="entry name" value="ABC transporter transmembrane region"/>
    <property type="match status" value="2"/>
</dbReference>
<dbReference type="CDD" id="cd18578">
    <property type="entry name" value="ABC_6TM_Pgp_ABCB1_D2_like"/>
    <property type="match status" value="1"/>
</dbReference>
<feature type="domain" description="ABC transporter" evidence="9">
    <location>
        <begin position="1000"/>
        <end position="1234"/>
    </location>
</feature>
<keyword evidence="3 8" id="KW-0812">Transmembrane</keyword>
<evidence type="ECO:0000256" key="3">
    <source>
        <dbReference type="ARBA" id="ARBA00022692"/>
    </source>
</evidence>
<dbReference type="PROSITE" id="PS00211">
    <property type="entry name" value="ABC_TRANSPORTER_1"/>
    <property type="match status" value="2"/>
</dbReference>
<dbReference type="FunFam" id="3.40.50.300:FF:000916">
    <property type="entry name" value="ABC transporter B family member 9"/>
    <property type="match status" value="2"/>
</dbReference>
<dbReference type="InterPro" id="IPR011527">
    <property type="entry name" value="ABC1_TM_dom"/>
</dbReference>
<dbReference type="InterPro" id="IPR027417">
    <property type="entry name" value="P-loop_NTPase"/>
</dbReference>
<dbReference type="GO" id="GO:0005743">
    <property type="term" value="C:mitochondrial inner membrane"/>
    <property type="evidence" value="ECO:0007669"/>
    <property type="project" value="TreeGrafter"/>
</dbReference>
<evidence type="ECO:0000256" key="7">
    <source>
        <dbReference type="ARBA" id="ARBA00023136"/>
    </source>
</evidence>
<evidence type="ECO:0000256" key="8">
    <source>
        <dbReference type="SAM" id="Phobius"/>
    </source>
</evidence>
<evidence type="ECO:0000256" key="1">
    <source>
        <dbReference type="ARBA" id="ARBA00004141"/>
    </source>
</evidence>
<protein>
    <submittedName>
        <fullName evidence="11">Uncharacterized protein</fullName>
    </submittedName>
</protein>
<feature type="transmembrane region" description="Helical" evidence="8">
    <location>
        <begin position="798"/>
        <end position="818"/>
    </location>
</feature>
<dbReference type="GO" id="GO:0005524">
    <property type="term" value="F:ATP binding"/>
    <property type="evidence" value="ECO:0007669"/>
    <property type="project" value="UniProtKB-KW"/>
</dbReference>
<proteinExistence type="inferred from homology"/>
<keyword evidence="6 8" id="KW-1133">Transmembrane helix</keyword>
<gene>
    <name evidence="11" type="ORF">CAMP_LOCUS17927</name>
</gene>
<dbReference type="InterPro" id="IPR003439">
    <property type="entry name" value="ABC_transporter-like_ATP-bd"/>
</dbReference>
<feature type="transmembrane region" description="Helical" evidence="8">
    <location>
        <begin position="196"/>
        <end position="214"/>
    </location>
</feature>
<dbReference type="Gene3D" id="3.40.50.300">
    <property type="entry name" value="P-loop containing nucleotide triphosphate hydrolases"/>
    <property type="match status" value="2"/>
</dbReference>
<dbReference type="EMBL" id="CANHGI010000006">
    <property type="protein sequence ID" value="CAI5455290.1"/>
    <property type="molecule type" value="Genomic_DNA"/>
</dbReference>
<feature type="transmembrane region" description="Helical" evidence="8">
    <location>
        <begin position="171"/>
        <end position="190"/>
    </location>
</feature>
<dbReference type="InterPro" id="IPR003593">
    <property type="entry name" value="AAA+_ATPase"/>
</dbReference>
<evidence type="ECO:0000313" key="11">
    <source>
        <dbReference type="EMBL" id="CAI5455290.1"/>
    </source>
</evidence>
<evidence type="ECO:0000256" key="2">
    <source>
        <dbReference type="ARBA" id="ARBA00007577"/>
    </source>
</evidence>